<reference evidence="2" key="1">
    <citation type="journal article" date="2019" name="Int. J. Syst. Evol. Microbiol.">
        <title>The Global Catalogue of Microorganisms (GCM) 10K type strain sequencing project: providing services to taxonomists for standard genome sequencing and annotation.</title>
        <authorList>
            <consortium name="The Broad Institute Genomics Platform"/>
            <consortium name="The Broad Institute Genome Sequencing Center for Infectious Disease"/>
            <person name="Wu L."/>
            <person name="Ma J."/>
        </authorList>
    </citation>
    <scope>NUCLEOTIDE SEQUENCE [LARGE SCALE GENOMIC DNA]</scope>
    <source>
        <strain evidence="2">CGMCC 1.12923</strain>
    </source>
</reference>
<gene>
    <name evidence="1" type="ORF">GCM10011357_03140</name>
</gene>
<protein>
    <recommendedName>
        <fullName evidence="3">STAS domain-containing protein</fullName>
    </recommendedName>
</protein>
<name>A0ABQ1QX33_9ALTE</name>
<accession>A0ABQ1QX33</accession>
<evidence type="ECO:0008006" key="3">
    <source>
        <dbReference type="Google" id="ProtNLM"/>
    </source>
</evidence>
<evidence type="ECO:0000313" key="1">
    <source>
        <dbReference type="EMBL" id="GGD50591.1"/>
    </source>
</evidence>
<evidence type="ECO:0000313" key="2">
    <source>
        <dbReference type="Proteomes" id="UP000614272"/>
    </source>
</evidence>
<keyword evidence="2" id="KW-1185">Reference proteome</keyword>
<proteinExistence type="predicted"/>
<sequence length="147" mass="16002">MTDSVSRKDKYGSYQLQCHDHQDCKVVEARFVGALGSGLALHYKKDLLSIADQIAPQPWAYVADCTNYQASIPQAAEYLKQAYEGALKSGCVGDAYCINTAMGIAQLAKIRHQCGIESPIEARIYASMPDARAAVLELLESTPSRTS</sequence>
<comment type="caution">
    <text evidence="1">The sequence shown here is derived from an EMBL/GenBank/DDBJ whole genome shotgun (WGS) entry which is preliminary data.</text>
</comment>
<dbReference type="Proteomes" id="UP000614272">
    <property type="component" value="Unassembled WGS sequence"/>
</dbReference>
<dbReference type="RefSeq" id="WP_099034517.1">
    <property type="nucleotide sequence ID" value="NZ_BMGJ01000001.1"/>
</dbReference>
<dbReference type="EMBL" id="BMGJ01000001">
    <property type="protein sequence ID" value="GGD50591.1"/>
    <property type="molecule type" value="Genomic_DNA"/>
</dbReference>
<organism evidence="1 2">
    <name type="scientific">Lacimicrobium alkaliphilum</name>
    <dbReference type="NCBI Taxonomy" id="1526571"/>
    <lineage>
        <taxon>Bacteria</taxon>
        <taxon>Pseudomonadati</taxon>
        <taxon>Pseudomonadota</taxon>
        <taxon>Gammaproteobacteria</taxon>
        <taxon>Alteromonadales</taxon>
        <taxon>Alteromonadaceae</taxon>
        <taxon>Lacimicrobium</taxon>
    </lineage>
</organism>